<dbReference type="OrthoDB" id="744666at2"/>
<reference evidence="1 2" key="1">
    <citation type="journal article" date="2019" name="Environ. Microbiol.">
        <title>Species interactions and distinct microbial communities in high Arctic permafrost affected cryosols are associated with the CH4 and CO2 gas fluxes.</title>
        <authorList>
            <person name="Altshuler I."/>
            <person name="Hamel J."/>
            <person name="Turney S."/>
            <person name="Magnuson E."/>
            <person name="Levesque R."/>
            <person name="Greer C."/>
            <person name="Whyte L.G."/>
        </authorList>
    </citation>
    <scope>NUCLEOTIDE SEQUENCE [LARGE SCALE GENOMIC DNA]</scope>
    <source>
        <strain evidence="1 2">42</strain>
    </source>
</reference>
<keyword evidence="2" id="KW-1185">Reference proteome</keyword>
<dbReference type="Proteomes" id="UP000319700">
    <property type="component" value="Unassembled WGS sequence"/>
</dbReference>
<evidence type="ECO:0000313" key="2">
    <source>
        <dbReference type="Proteomes" id="UP000319700"/>
    </source>
</evidence>
<proteinExistence type="predicted"/>
<accession>A0A502F7X1</accession>
<dbReference type="AlphaFoldDB" id="A0A502F7X1"/>
<organism evidence="1 2">
    <name type="scientific">Flavobacterium pectinovorum</name>
    <dbReference type="NCBI Taxonomy" id="29533"/>
    <lineage>
        <taxon>Bacteria</taxon>
        <taxon>Pseudomonadati</taxon>
        <taxon>Bacteroidota</taxon>
        <taxon>Flavobacteriia</taxon>
        <taxon>Flavobacteriales</taxon>
        <taxon>Flavobacteriaceae</taxon>
        <taxon>Flavobacterium</taxon>
    </lineage>
</organism>
<protein>
    <recommendedName>
        <fullName evidence="3">DUF1444 family protein</fullName>
    </recommendedName>
</protein>
<dbReference type="EMBL" id="RCZH01000001">
    <property type="protein sequence ID" value="TPG45420.1"/>
    <property type="molecule type" value="Genomic_DNA"/>
</dbReference>
<evidence type="ECO:0000313" key="1">
    <source>
        <dbReference type="EMBL" id="TPG45420.1"/>
    </source>
</evidence>
<name>A0A502F7X1_9FLAO</name>
<comment type="caution">
    <text evidence="1">The sequence shown here is derived from an EMBL/GenBank/DDBJ whole genome shotgun (WGS) entry which is preliminary data.</text>
</comment>
<gene>
    <name evidence="1" type="ORF">EAH81_02120</name>
</gene>
<dbReference type="RefSeq" id="WP_140503210.1">
    <property type="nucleotide sequence ID" value="NZ_RCZH01000001.1"/>
</dbReference>
<sequence length="261" mass="30421">MSKLLKSNSKEDVVFNTFKTQLESKGLTIDSIDKEGFIIINVEESELKVSLDNVRRNYERDNDESYITDLVNTIVSHSSKKEGWESIKDKIYVQFFPNDFEFENLIHEKVTNEFSKVFMVNTNNNFSFISDDDLIDWDLDVEELKNQVNLNLDTFLDKVKIEIEDIDNHKLGMIDIEEVWLKSACLFSSKIKDLVKNNIGFPFYAVIPVRDFCYIFGEQDFEYFSERLGSVVVEEYEKSGYPITTEILKFSETGVEAMGKY</sequence>
<evidence type="ECO:0008006" key="3">
    <source>
        <dbReference type="Google" id="ProtNLM"/>
    </source>
</evidence>
<dbReference type="STRING" id="29533.SAMN05444387_1270"/>